<accession>A0A397SA43</accession>
<protein>
    <submittedName>
        <fullName evidence="1">Uncharacterized protein</fullName>
    </submittedName>
</protein>
<dbReference type="EMBL" id="QKYT01000771">
    <property type="protein sequence ID" value="RIA81606.1"/>
    <property type="molecule type" value="Genomic_DNA"/>
</dbReference>
<name>A0A397SA43_9GLOM</name>
<evidence type="ECO:0000313" key="1">
    <source>
        <dbReference type="EMBL" id="RIA81606.1"/>
    </source>
</evidence>
<evidence type="ECO:0000313" key="2">
    <source>
        <dbReference type="Proteomes" id="UP000265703"/>
    </source>
</evidence>
<keyword evidence="2" id="KW-1185">Reference proteome</keyword>
<sequence>MVSSPNSSVWNEKGKRFSKLFSPECKGKRFASGLEKLKYPALEIQNRKRNLNSALKIRDWKHSALGIWNRKRNFTSEILV</sequence>
<gene>
    <name evidence="1" type="ORF">C1645_836737</name>
</gene>
<organism evidence="1 2">
    <name type="scientific">Glomus cerebriforme</name>
    <dbReference type="NCBI Taxonomy" id="658196"/>
    <lineage>
        <taxon>Eukaryota</taxon>
        <taxon>Fungi</taxon>
        <taxon>Fungi incertae sedis</taxon>
        <taxon>Mucoromycota</taxon>
        <taxon>Glomeromycotina</taxon>
        <taxon>Glomeromycetes</taxon>
        <taxon>Glomerales</taxon>
        <taxon>Glomeraceae</taxon>
        <taxon>Glomus</taxon>
    </lineage>
</organism>
<dbReference type="AlphaFoldDB" id="A0A397SA43"/>
<proteinExistence type="predicted"/>
<dbReference type="Proteomes" id="UP000265703">
    <property type="component" value="Unassembled WGS sequence"/>
</dbReference>
<comment type="caution">
    <text evidence="1">The sequence shown here is derived from an EMBL/GenBank/DDBJ whole genome shotgun (WGS) entry which is preliminary data.</text>
</comment>
<reference evidence="1 2" key="1">
    <citation type="submission" date="2018-06" db="EMBL/GenBank/DDBJ databases">
        <title>Comparative genomics reveals the genomic features of Rhizophagus irregularis, R. cerebriforme, R. diaphanum and Gigaspora rosea, and their symbiotic lifestyle signature.</title>
        <authorList>
            <person name="Morin E."/>
            <person name="San Clemente H."/>
            <person name="Chen E.C.H."/>
            <person name="De La Providencia I."/>
            <person name="Hainaut M."/>
            <person name="Kuo A."/>
            <person name="Kohler A."/>
            <person name="Murat C."/>
            <person name="Tang N."/>
            <person name="Roy S."/>
            <person name="Loubradou J."/>
            <person name="Henrissat B."/>
            <person name="Grigoriev I.V."/>
            <person name="Corradi N."/>
            <person name="Roux C."/>
            <person name="Martin F.M."/>
        </authorList>
    </citation>
    <scope>NUCLEOTIDE SEQUENCE [LARGE SCALE GENOMIC DNA]</scope>
    <source>
        <strain evidence="1 2">DAOM 227022</strain>
    </source>
</reference>